<keyword evidence="4" id="KW-1185">Reference proteome</keyword>
<organism evidence="2 4">
    <name type="scientific">Brassica napus</name>
    <name type="common">Rape</name>
    <dbReference type="NCBI Taxonomy" id="3708"/>
    <lineage>
        <taxon>Eukaryota</taxon>
        <taxon>Viridiplantae</taxon>
        <taxon>Streptophyta</taxon>
        <taxon>Embryophyta</taxon>
        <taxon>Tracheophyta</taxon>
        <taxon>Spermatophyta</taxon>
        <taxon>Magnoliopsida</taxon>
        <taxon>eudicotyledons</taxon>
        <taxon>Gunneridae</taxon>
        <taxon>Pentapetalae</taxon>
        <taxon>rosids</taxon>
        <taxon>malvids</taxon>
        <taxon>Brassicales</taxon>
        <taxon>Brassicaceae</taxon>
        <taxon>Brassiceae</taxon>
        <taxon>Brassica</taxon>
    </lineage>
</organism>
<feature type="compositionally biased region" description="Polar residues" evidence="1">
    <location>
        <begin position="62"/>
        <end position="72"/>
    </location>
</feature>
<sequence length="445" mass="47977">MDLKPPYEIEAPTANVTKVTPPINVSSCSSPAFTSAIEASIQPAEASSVNPAPCDDEFSETPPATTIQSTAGNLPPVDSSITHESIAVVEESLPLVISEIAKAHTLDEESERDTAVVHSLEDVGEQLSNPPSAFVPSMGAWAKPLAFAPPATPPTPSTPSDFDPKYLNNLLDSFWPSLNDGLGQNQKKRDHQTAVREFPLIPVQKIPVPELKDDGTLRFPWAARMNPATRNLYRAAKPTFRLDGTPQIESEREQAHINVVSDEKMVQVENSETETQAGVEPNDHLMPPSCPTHSSVTIATCSNSQSTLSPSAGFLSLRVATSQKDSSTIFCHSSSDAKSTLASTLAGSSSAHTSLQIMDDVPSDIIINEGITHSRNDPSTMTFLSTESIQEVGGMESDFHITEQMDEFGSVTRKGRLIKPAQKYQGMEWMTARGRGKRGRKGRGS</sequence>
<accession>A0ABQ7Z0J2</accession>
<comment type="caution">
    <text evidence="2">The sequence shown here is derived from an EMBL/GenBank/DDBJ whole genome shotgun (WGS) entry which is preliminary data.</text>
</comment>
<evidence type="ECO:0000313" key="4">
    <source>
        <dbReference type="Proteomes" id="UP000824890"/>
    </source>
</evidence>
<protein>
    <submittedName>
        <fullName evidence="2">Uncharacterized protein</fullName>
    </submittedName>
</protein>
<dbReference type="EMBL" id="JAGKQM010000016">
    <property type="protein sequence ID" value="KAH0873670.1"/>
    <property type="molecule type" value="Genomic_DNA"/>
</dbReference>
<reference evidence="2 4" key="1">
    <citation type="submission" date="2021-05" db="EMBL/GenBank/DDBJ databases">
        <title>Genome Assembly of Synthetic Allotetraploid Brassica napus Reveals Homoeologous Exchanges between Subgenomes.</title>
        <authorList>
            <person name="Davis J.T."/>
        </authorList>
    </citation>
    <scope>NUCLEOTIDE SEQUENCE [LARGE SCALE GENOMIC DNA]</scope>
    <source>
        <strain evidence="4">cv. Da-Ae</strain>
        <tissue evidence="2">Seedling</tissue>
    </source>
</reference>
<dbReference type="Proteomes" id="UP000824890">
    <property type="component" value="Unassembled WGS sequence"/>
</dbReference>
<evidence type="ECO:0000313" key="3">
    <source>
        <dbReference type="EMBL" id="KAH0933980.1"/>
    </source>
</evidence>
<dbReference type="EMBL" id="JAGKQM010000003">
    <property type="protein sequence ID" value="KAH0933980.1"/>
    <property type="molecule type" value="Genomic_DNA"/>
</dbReference>
<proteinExistence type="predicted"/>
<name>A0ABQ7Z0J2_BRANA</name>
<evidence type="ECO:0000313" key="2">
    <source>
        <dbReference type="EMBL" id="KAH0873670.1"/>
    </source>
</evidence>
<gene>
    <name evidence="3" type="ORF">HID58_011097</name>
    <name evidence="2" type="ORF">HID58_071032</name>
</gene>
<feature type="region of interest" description="Disordered" evidence="1">
    <location>
        <begin position="44"/>
        <end position="76"/>
    </location>
</feature>
<evidence type="ECO:0000256" key="1">
    <source>
        <dbReference type="SAM" id="MobiDB-lite"/>
    </source>
</evidence>